<proteinExistence type="predicted"/>
<keyword evidence="2" id="KW-0808">Transferase</keyword>
<dbReference type="PROSITE" id="PS50206">
    <property type="entry name" value="RHODANESE_3"/>
    <property type="match status" value="4"/>
</dbReference>
<feature type="domain" description="Rhodanese" evidence="1">
    <location>
        <begin position="394"/>
        <end position="484"/>
    </location>
</feature>
<dbReference type="Proteomes" id="UP000191554">
    <property type="component" value="Unassembled WGS sequence"/>
</dbReference>
<dbReference type="PANTHER" id="PTHR44086">
    <property type="entry name" value="THIOSULFATE SULFURTRANSFERASE RDL2, MITOCHONDRIAL-RELATED"/>
    <property type="match status" value="1"/>
</dbReference>
<keyword evidence="3" id="KW-1185">Reference proteome</keyword>
<evidence type="ECO:0000313" key="2">
    <source>
        <dbReference type="EMBL" id="OPX43335.1"/>
    </source>
</evidence>
<accession>A0A1V4SIN1</accession>
<feature type="domain" description="Rhodanese" evidence="1">
    <location>
        <begin position="273"/>
        <end position="363"/>
    </location>
</feature>
<dbReference type="RefSeq" id="WP_080065137.1">
    <property type="nucleotide sequence ID" value="NZ_MZGX01000018.1"/>
</dbReference>
<reference evidence="2 3" key="1">
    <citation type="submission" date="2017-03" db="EMBL/GenBank/DDBJ databases">
        <title>Genome sequence of Clostridium hungatei DSM 14427.</title>
        <authorList>
            <person name="Poehlein A."/>
            <person name="Daniel R."/>
        </authorList>
    </citation>
    <scope>NUCLEOTIDE SEQUENCE [LARGE SCALE GENOMIC DNA]</scope>
    <source>
        <strain evidence="2 3">DSM 14427</strain>
    </source>
</reference>
<dbReference type="InterPro" id="IPR001307">
    <property type="entry name" value="Thiosulphate_STrfase_CS"/>
</dbReference>
<dbReference type="InterPro" id="IPR001763">
    <property type="entry name" value="Rhodanese-like_dom"/>
</dbReference>
<dbReference type="EMBL" id="MZGX01000018">
    <property type="protein sequence ID" value="OPX43335.1"/>
    <property type="molecule type" value="Genomic_DNA"/>
</dbReference>
<dbReference type="SMART" id="SM00450">
    <property type="entry name" value="RHOD"/>
    <property type="match status" value="4"/>
</dbReference>
<dbReference type="CDD" id="cd00158">
    <property type="entry name" value="RHOD"/>
    <property type="match status" value="1"/>
</dbReference>
<evidence type="ECO:0000313" key="3">
    <source>
        <dbReference type="Proteomes" id="UP000191554"/>
    </source>
</evidence>
<gene>
    <name evidence="2" type="primary">glpE</name>
    <name evidence="2" type="ORF">CLHUN_26800</name>
</gene>
<dbReference type="GO" id="GO:0004792">
    <property type="term" value="F:thiosulfate-cyanide sulfurtransferase activity"/>
    <property type="evidence" value="ECO:0007669"/>
    <property type="project" value="UniProtKB-EC"/>
</dbReference>
<organism evidence="2 3">
    <name type="scientific">Ruminiclostridium hungatei</name>
    <name type="common">Clostridium hungatei</name>
    <dbReference type="NCBI Taxonomy" id="48256"/>
    <lineage>
        <taxon>Bacteria</taxon>
        <taxon>Bacillati</taxon>
        <taxon>Bacillota</taxon>
        <taxon>Clostridia</taxon>
        <taxon>Eubacteriales</taxon>
        <taxon>Oscillospiraceae</taxon>
        <taxon>Ruminiclostridium</taxon>
    </lineage>
</organism>
<protein>
    <submittedName>
        <fullName evidence="2">Thiosulfate sulfurtransferase GlpE</fullName>
        <ecNumber evidence="2">2.8.1.1</ecNumber>
    </submittedName>
</protein>
<dbReference type="InterPro" id="IPR036873">
    <property type="entry name" value="Rhodanese-like_dom_sf"/>
</dbReference>
<dbReference type="SUPFAM" id="SSF52821">
    <property type="entry name" value="Rhodanese/Cell cycle control phosphatase"/>
    <property type="match status" value="4"/>
</dbReference>
<name>A0A1V4SIN1_RUMHU</name>
<sequence>MKVSAEYVKKLIDSDEVYALIDVRDRKEYIDSQIFMSSHIPRYLLEEKIPVVVPVKTTNVILYSNEEKRAMLAAQTLIKGGYTNVSVLDDGIEAWKNAGYPVVTGEHVFSKAFGEIVGELRKTVTTVTPQGLDEMLRSDDDYVVIEVRPEEEVMITGSIPGAVNIPGVELVLKVHDYFKEGKKIVFTCAGRTRGFIASTTVKLLGFPPVYDLLNGTLNWKLAGFNLKKPVPCAPPATEESKRQAETQVNTLIEKESIPLIEPDSLKTLIDRSDKETLYLIDVRTRDEFILNHIPGAIHFPGGQTIQNTDDLMVVHNATIVFICDNGTRSGVSAYWYKQMGIPKVYVLRGGMNLWLQKGFKAEKAIADKILLNYEEAKAEIHTSNAEKIALVIESNKQSVIIDVGNGRAYAKGHMPNAKWVPRARIEERISLIVSDKETILVVTAENFSQSVFAAATLKSLGYKNINVLEGGVTTWSDAGFTLVEGTDGQIIDDREIRLSEYGDKEAAAYFEWEENLIHLPEYMDYFKQRGLI</sequence>
<dbReference type="OrthoDB" id="9800872at2"/>
<dbReference type="PANTHER" id="PTHR44086:SF10">
    <property type="entry name" value="THIOSULFATE SULFURTRANSFERASE_RHODANESE-LIKE DOMAIN-CONTAINING PROTEIN 3"/>
    <property type="match status" value="1"/>
</dbReference>
<dbReference type="PROSITE" id="PS00380">
    <property type="entry name" value="RHODANESE_1"/>
    <property type="match status" value="1"/>
</dbReference>
<dbReference type="Gene3D" id="3.40.250.10">
    <property type="entry name" value="Rhodanese-like domain"/>
    <property type="match status" value="4"/>
</dbReference>
<comment type="caution">
    <text evidence="2">The sequence shown here is derived from an EMBL/GenBank/DDBJ whole genome shotgun (WGS) entry which is preliminary data.</text>
</comment>
<dbReference type="AlphaFoldDB" id="A0A1V4SIN1"/>
<dbReference type="EC" id="2.8.1.1" evidence="2"/>
<evidence type="ECO:0000259" key="1">
    <source>
        <dbReference type="PROSITE" id="PS50206"/>
    </source>
</evidence>
<feature type="domain" description="Rhodanese" evidence="1">
    <location>
        <begin position="138"/>
        <end position="228"/>
    </location>
</feature>
<dbReference type="Pfam" id="PF00581">
    <property type="entry name" value="Rhodanese"/>
    <property type="match status" value="4"/>
</dbReference>
<feature type="domain" description="Rhodanese" evidence="1">
    <location>
        <begin position="14"/>
        <end position="104"/>
    </location>
</feature>
<dbReference type="STRING" id="48256.CLHUN_26800"/>